<feature type="transmembrane region" description="Helical" evidence="10">
    <location>
        <begin position="25"/>
        <end position="46"/>
    </location>
</feature>
<evidence type="ECO:0000256" key="3">
    <source>
        <dbReference type="ARBA" id="ARBA00007971"/>
    </source>
</evidence>
<keyword evidence="5 10" id="KW-0812">Transmembrane</keyword>
<dbReference type="InterPro" id="IPR045851">
    <property type="entry name" value="AMP-bd_C_sf"/>
</dbReference>
<feature type="domain" description="Flagellar M-ring N-terminal" evidence="11">
    <location>
        <begin position="47"/>
        <end position="221"/>
    </location>
</feature>
<evidence type="ECO:0000259" key="12">
    <source>
        <dbReference type="Pfam" id="PF08345"/>
    </source>
</evidence>
<dbReference type="InterPro" id="IPR013556">
    <property type="entry name" value="Flag_M-ring_C"/>
</dbReference>
<reference evidence="13" key="1">
    <citation type="submission" date="2018-06" db="EMBL/GenBank/DDBJ databases">
        <authorList>
            <person name="Zhirakovskaya E."/>
        </authorList>
    </citation>
    <scope>NUCLEOTIDE SEQUENCE</scope>
</reference>
<feature type="region of interest" description="Disordered" evidence="9">
    <location>
        <begin position="275"/>
        <end position="310"/>
    </location>
</feature>
<gene>
    <name evidence="13" type="ORF">MNBD_GAMMA19-2163</name>
</gene>
<dbReference type="PRINTS" id="PR01009">
    <property type="entry name" value="FLGMRINGFLIF"/>
</dbReference>
<comment type="subcellular location">
    <subcellularLocation>
        <location evidence="1">Bacterial flagellum basal body</location>
    </subcellularLocation>
    <subcellularLocation>
        <location evidence="2">Cell membrane</location>
        <topology evidence="2">Multi-pass membrane protein</topology>
    </subcellularLocation>
</comment>
<dbReference type="InterPro" id="IPR043427">
    <property type="entry name" value="YscJ/FliF"/>
</dbReference>
<dbReference type="GO" id="GO:0003774">
    <property type="term" value="F:cytoskeletal motor activity"/>
    <property type="evidence" value="ECO:0007669"/>
    <property type="project" value="InterPro"/>
</dbReference>
<evidence type="ECO:0000256" key="10">
    <source>
        <dbReference type="SAM" id="Phobius"/>
    </source>
</evidence>
<evidence type="ECO:0000256" key="6">
    <source>
        <dbReference type="ARBA" id="ARBA00022989"/>
    </source>
</evidence>
<dbReference type="InterPro" id="IPR006182">
    <property type="entry name" value="FliF_N_dom"/>
</dbReference>
<comment type="similarity">
    <text evidence="3">Belongs to the FliF family.</text>
</comment>
<evidence type="ECO:0000256" key="8">
    <source>
        <dbReference type="ARBA" id="ARBA00023143"/>
    </source>
</evidence>
<dbReference type="GO" id="GO:0005886">
    <property type="term" value="C:plasma membrane"/>
    <property type="evidence" value="ECO:0007669"/>
    <property type="project" value="UniProtKB-SubCell"/>
</dbReference>
<feature type="transmembrane region" description="Helical" evidence="10">
    <location>
        <begin position="447"/>
        <end position="465"/>
    </location>
</feature>
<evidence type="ECO:0000256" key="2">
    <source>
        <dbReference type="ARBA" id="ARBA00004651"/>
    </source>
</evidence>
<keyword evidence="4" id="KW-1003">Cell membrane</keyword>
<evidence type="ECO:0000313" key="13">
    <source>
        <dbReference type="EMBL" id="VAX02272.1"/>
    </source>
</evidence>
<dbReference type="PANTHER" id="PTHR30046:SF0">
    <property type="entry name" value="FLAGELLAR M-RING PROTEIN"/>
    <property type="match status" value="1"/>
</dbReference>
<protein>
    <submittedName>
        <fullName evidence="13">Flagellar M-ring protein FliF</fullName>
    </submittedName>
</protein>
<evidence type="ECO:0000256" key="1">
    <source>
        <dbReference type="ARBA" id="ARBA00004117"/>
    </source>
</evidence>
<evidence type="ECO:0000256" key="4">
    <source>
        <dbReference type="ARBA" id="ARBA00022475"/>
    </source>
</evidence>
<dbReference type="EMBL" id="UOFV01000301">
    <property type="protein sequence ID" value="VAX02272.1"/>
    <property type="molecule type" value="Genomic_DNA"/>
</dbReference>
<dbReference type="InterPro" id="IPR000067">
    <property type="entry name" value="FlgMring_FliF"/>
</dbReference>
<dbReference type="GO" id="GO:0009431">
    <property type="term" value="C:bacterial-type flagellum basal body, MS ring"/>
    <property type="evidence" value="ECO:0007669"/>
    <property type="project" value="InterPro"/>
</dbReference>
<evidence type="ECO:0000259" key="11">
    <source>
        <dbReference type="Pfam" id="PF01514"/>
    </source>
</evidence>
<dbReference type="PIRSF" id="PIRSF004862">
    <property type="entry name" value="FliF"/>
    <property type="match status" value="1"/>
</dbReference>
<dbReference type="GO" id="GO:0071973">
    <property type="term" value="P:bacterial-type flagellum-dependent cell motility"/>
    <property type="evidence" value="ECO:0007669"/>
    <property type="project" value="InterPro"/>
</dbReference>
<name>A0A3B1AEN8_9ZZZZ</name>
<feature type="domain" description="Flagellar M-ring C-terminal" evidence="12">
    <location>
        <begin position="254"/>
        <end position="420"/>
    </location>
</feature>
<sequence>MALVNTEEVSAGLAGMSGLNAFRQIGLMLGLAASVAIGVTVVLWSWTPNYGVLYGALEEQDVSTVLDALRQGGIEAKLDEATGAVLVPKSNIHDARIRLASMGLPKGVSAGFDALEDKSSFGVSQFMEKARYQRALEIELARTISSLSNVKNARVHLAVPRQSVFVRNRKKSSASVVIDLFPGRNLESGQVSAITHMVSSSIPELDVSNVTVVDQRGKLLTSGSTNLQIARTGAQFEYINKFEQAYIDRIERLLEPILGSESVRAQVTADIDFTASEQTQESFNPDAPALRSDQTTEEESSGGINGGVPGALTNQPPGAGAIQENIGVDVAKATPSSRHRREIRNYELDKTISHTRFSMGRLKRLSVAVVVDDKITVVDGNSTRLPRTPEELSRLSNLIKEAVGFNVQRGDTVNVMNSSFTVPEAPEPLPEVPIWEQGWALDIGKKILGALLVIIVLFGILKPIMRSLATQSREMVPVNSATGSAAVNSVEGMAEDTVTLGAAQDIPAIPAPGSYEQNMITANKAVEQDPKLVAQVVKNWVASDG</sequence>
<proteinExistence type="inferred from homology"/>
<evidence type="ECO:0000256" key="5">
    <source>
        <dbReference type="ARBA" id="ARBA00022692"/>
    </source>
</evidence>
<dbReference type="AlphaFoldDB" id="A0A3B1AEN8"/>
<dbReference type="Pfam" id="PF08345">
    <property type="entry name" value="YscJ_FliF_C"/>
    <property type="match status" value="1"/>
</dbReference>
<dbReference type="NCBIfam" id="TIGR00206">
    <property type="entry name" value="fliF"/>
    <property type="match status" value="1"/>
</dbReference>
<dbReference type="Pfam" id="PF01514">
    <property type="entry name" value="YscJ_FliF"/>
    <property type="match status" value="1"/>
</dbReference>
<accession>A0A3B1AEN8</accession>
<dbReference type="Gene3D" id="3.30.300.30">
    <property type="match status" value="1"/>
</dbReference>
<keyword evidence="8" id="KW-0975">Bacterial flagellum</keyword>
<keyword evidence="13" id="KW-0282">Flagellum</keyword>
<evidence type="ECO:0000256" key="9">
    <source>
        <dbReference type="SAM" id="MobiDB-lite"/>
    </source>
</evidence>
<keyword evidence="13" id="KW-0969">Cilium</keyword>
<keyword evidence="6 10" id="KW-1133">Transmembrane helix</keyword>
<organism evidence="13">
    <name type="scientific">hydrothermal vent metagenome</name>
    <dbReference type="NCBI Taxonomy" id="652676"/>
    <lineage>
        <taxon>unclassified sequences</taxon>
        <taxon>metagenomes</taxon>
        <taxon>ecological metagenomes</taxon>
    </lineage>
</organism>
<dbReference type="PANTHER" id="PTHR30046">
    <property type="entry name" value="FLAGELLAR M-RING PROTEIN"/>
    <property type="match status" value="1"/>
</dbReference>
<keyword evidence="7 10" id="KW-0472">Membrane</keyword>
<keyword evidence="13" id="KW-0966">Cell projection</keyword>
<evidence type="ECO:0000256" key="7">
    <source>
        <dbReference type="ARBA" id="ARBA00023136"/>
    </source>
</evidence>